<evidence type="ECO:0000313" key="3">
    <source>
        <dbReference type="Proteomes" id="UP000324091"/>
    </source>
</evidence>
<keyword evidence="3" id="KW-1185">Reference proteome</keyword>
<keyword evidence="1" id="KW-0732">Signal</keyword>
<sequence length="67" mass="7420">MAAKALVILLVGALLASVLTAQNPLMTPGKDTSVKYKMKKLMKECQEEGEENLLHLFKCVCVGERER</sequence>
<organism evidence="2 3">
    <name type="scientific">Takifugu flavidus</name>
    <name type="common">sansaifugu</name>
    <dbReference type="NCBI Taxonomy" id="433684"/>
    <lineage>
        <taxon>Eukaryota</taxon>
        <taxon>Metazoa</taxon>
        <taxon>Chordata</taxon>
        <taxon>Craniata</taxon>
        <taxon>Vertebrata</taxon>
        <taxon>Euteleostomi</taxon>
        <taxon>Actinopterygii</taxon>
        <taxon>Neopterygii</taxon>
        <taxon>Teleostei</taxon>
        <taxon>Neoteleostei</taxon>
        <taxon>Acanthomorphata</taxon>
        <taxon>Eupercaria</taxon>
        <taxon>Tetraodontiformes</taxon>
        <taxon>Tetradontoidea</taxon>
        <taxon>Tetraodontidae</taxon>
        <taxon>Takifugu</taxon>
    </lineage>
</organism>
<feature type="signal peptide" evidence="1">
    <location>
        <begin position="1"/>
        <end position="21"/>
    </location>
</feature>
<dbReference type="Proteomes" id="UP000324091">
    <property type="component" value="Chromosome 10"/>
</dbReference>
<dbReference type="EMBL" id="RHFK02000002">
    <property type="protein sequence ID" value="TWW79201.1"/>
    <property type="molecule type" value="Genomic_DNA"/>
</dbReference>
<feature type="chain" id="PRO_5022951322" evidence="1">
    <location>
        <begin position="22"/>
        <end position="67"/>
    </location>
</feature>
<comment type="caution">
    <text evidence="2">The sequence shown here is derived from an EMBL/GenBank/DDBJ whole genome shotgun (WGS) entry which is preliminary data.</text>
</comment>
<gene>
    <name evidence="2" type="ORF">D4764_10G0002310</name>
</gene>
<protein>
    <submittedName>
        <fullName evidence="2">Uncharacterized protein</fullName>
    </submittedName>
</protein>
<dbReference type="AlphaFoldDB" id="A0A5C6PJU6"/>
<evidence type="ECO:0000313" key="2">
    <source>
        <dbReference type="EMBL" id="TWW79201.1"/>
    </source>
</evidence>
<evidence type="ECO:0000256" key="1">
    <source>
        <dbReference type="SAM" id="SignalP"/>
    </source>
</evidence>
<reference evidence="2 3" key="1">
    <citation type="submission" date="2019-04" db="EMBL/GenBank/DDBJ databases">
        <title>Chromosome genome assembly for Takifugu flavidus.</title>
        <authorList>
            <person name="Xiao S."/>
        </authorList>
    </citation>
    <scope>NUCLEOTIDE SEQUENCE [LARGE SCALE GENOMIC DNA]</scope>
    <source>
        <strain evidence="2">HTHZ2018</strain>
        <tissue evidence="2">Muscle</tissue>
    </source>
</reference>
<accession>A0A5C6PJU6</accession>
<name>A0A5C6PJU6_9TELE</name>
<proteinExistence type="predicted"/>